<dbReference type="InterPro" id="IPR032187">
    <property type="entry name" value="SusF/SusE-like_C"/>
</dbReference>
<dbReference type="Pfam" id="PF16411">
    <property type="entry name" value="SusF_SusE"/>
    <property type="match status" value="1"/>
</dbReference>
<comment type="caution">
    <text evidence="3">The sequence shown here is derived from an EMBL/GenBank/DDBJ whole genome shotgun (WGS) entry which is preliminary data.</text>
</comment>
<dbReference type="Pfam" id="PF14292">
    <property type="entry name" value="SusE"/>
    <property type="match status" value="1"/>
</dbReference>
<protein>
    <submittedName>
        <fullName evidence="3">SusF/SusE family outer membrane protein</fullName>
    </submittedName>
</protein>
<reference evidence="3 4" key="1">
    <citation type="submission" date="2024-01" db="EMBL/GenBank/DDBJ databases">
        <title>Whole genome of Chryseobacterium arthrosphaerae NNCa 2741.</title>
        <authorList>
            <person name="Boriskina E.V."/>
            <person name="Gordinskaya N.A."/>
            <person name="Kropotov V.S."/>
            <person name="Alekseeva A.E."/>
            <person name="Makhova M.A."/>
            <person name="Kryazhev D.V."/>
            <person name="Shkurkina I.S."/>
        </authorList>
    </citation>
    <scope>NUCLEOTIDE SEQUENCE [LARGE SCALE GENOMIC DNA]</scope>
    <source>
        <strain evidence="3 4">NNCa 2741</strain>
    </source>
</reference>
<feature type="domain" description="Outer membrane protein SusF/SusE-like C-terminal" evidence="2">
    <location>
        <begin position="158"/>
        <end position="252"/>
    </location>
</feature>
<feature type="domain" description="SusE outer membrane protein" evidence="1">
    <location>
        <begin position="23"/>
        <end position="127"/>
    </location>
</feature>
<dbReference type="Proteomes" id="UP001350005">
    <property type="component" value="Unassembled WGS sequence"/>
</dbReference>
<organism evidence="3 4">
    <name type="scientific">Chryseobacterium arthrosphaerae</name>
    <dbReference type="NCBI Taxonomy" id="651561"/>
    <lineage>
        <taxon>Bacteria</taxon>
        <taxon>Pseudomonadati</taxon>
        <taxon>Bacteroidota</taxon>
        <taxon>Flavobacteriia</taxon>
        <taxon>Flavobacteriales</taxon>
        <taxon>Weeksellaceae</taxon>
        <taxon>Chryseobacterium group</taxon>
        <taxon>Chryseobacterium</taxon>
    </lineage>
</organism>
<evidence type="ECO:0000313" key="3">
    <source>
        <dbReference type="EMBL" id="MEE6128121.1"/>
    </source>
</evidence>
<dbReference type="RefSeq" id="WP_167459709.1">
    <property type="nucleotide sequence ID" value="NZ_CP033811.1"/>
</dbReference>
<dbReference type="InterPro" id="IPR025970">
    <property type="entry name" value="SusE"/>
</dbReference>
<sequence length="358" mass="38663">MKNFFKIFIIAIAGISMVVSCEKDEDQAVLNETVQSKISADKTTVVLDKNQLDAVAVNFTWSKSAFNLTVASKQQIELGIKGTNFKESKLVDAINSPSSLTNKQLNTLAMSLGAVANKVNDIEVRLKTSVGKAAFYSNVITLAVTPYILGPTYNYTDLYLIGDATSAGWTNEATNTKFLPLQKTLAAGVYSYTGYFAKGGFKMIKTPGAWDPQYGMGGGTGILSSSGSSGDIKVDVAGYYKLTVNTNTLTYTINPTADPTVTYTTISMIGTASGDWNTDVDLQKSTFDPHIWVKKSVTMNAGEFKFRANHDWGTSWGVAQEFFGVAAVGGANIPLSTSFKYDVYFNDITGEFSVIPVF</sequence>
<accession>A0ABU7QZW9</accession>
<gene>
    <name evidence="3" type="ORF">V2E39_12070</name>
</gene>
<keyword evidence="4" id="KW-1185">Reference proteome</keyword>
<dbReference type="EMBL" id="JAZGJU010000023">
    <property type="protein sequence ID" value="MEE6128121.1"/>
    <property type="molecule type" value="Genomic_DNA"/>
</dbReference>
<dbReference type="Gene3D" id="2.60.40.3620">
    <property type="match status" value="2"/>
</dbReference>
<proteinExistence type="predicted"/>
<dbReference type="PROSITE" id="PS51257">
    <property type="entry name" value="PROKAR_LIPOPROTEIN"/>
    <property type="match status" value="1"/>
</dbReference>
<evidence type="ECO:0000259" key="1">
    <source>
        <dbReference type="Pfam" id="PF14292"/>
    </source>
</evidence>
<evidence type="ECO:0000259" key="2">
    <source>
        <dbReference type="Pfam" id="PF16411"/>
    </source>
</evidence>
<name>A0ABU7QZW9_9FLAO</name>
<evidence type="ECO:0000313" key="4">
    <source>
        <dbReference type="Proteomes" id="UP001350005"/>
    </source>
</evidence>